<name>A0A2B7YC53_POLH7</name>
<dbReference type="EMBL" id="PDNA01000056">
    <property type="protein sequence ID" value="PGH18669.1"/>
    <property type="molecule type" value="Genomic_DNA"/>
</dbReference>
<dbReference type="STRING" id="1447883.A0A2B7YC53"/>
<dbReference type="Gene3D" id="1.10.287.370">
    <property type="match status" value="1"/>
</dbReference>
<sequence length="130" mass="14870">MADPQKQLQALTDEYQNIQTELQEVVAAREKLEAQQQENQGVQKEFSSLNNSANIYKLVGPILLKQDKTEAVMAVDGRLDFIEKEIKRIEKQIAEIEEKSEKKKIDIIQFQTAMQQQQQQQQPQATPASA</sequence>
<keyword evidence="2" id="KW-0143">Chaperone</keyword>
<evidence type="ECO:0000256" key="3">
    <source>
        <dbReference type="SAM" id="Coils"/>
    </source>
</evidence>
<keyword evidence="3" id="KW-0175">Coiled coil</keyword>
<evidence type="ECO:0000313" key="4">
    <source>
        <dbReference type="EMBL" id="PGH18669.1"/>
    </source>
</evidence>
<dbReference type="InterPro" id="IPR009053">
    <property type="entry name" value="Prefoldin"/>
</dbReference>
<dbReference type="OrthoDB" id="248120at2759"/>
<reference evidence="4 5" key="1">
    <citation type="submission" date="2017-10" db="EMBL/GenBank/DDBJ databases">
        <title>Comparative genomics in systemic dimorphic fungi from Ajellomycetaceae.</title>
        <authorList>
            <person name="Munoz J.F."/>
            <person name="Mcewen J.G."/>
            <person name="Clay O.K."/>
            <person name="Cuomo C.A."/>
        </authorList>
    </citation>
    <scope>NUCLEOTIDE SEQUENCE [LARGE SCALE GENOMIC DNA]</scope>
    <source>
        <strain evidence="4 5">UAMH7299</strain>
    </source>
</reference>
<dbReference type="GO" id="GO:0051087">
    <property type="term" value="F:protein-folding chaperone binding"/>
    <property type="evidence" value="ECO:0007669"/>
    <property type="project" value="TreeGrafter"/>
</dbReference>
<dbReference type="GO" id="GO:0016272">
    <property type="term" value="C:prefoldin complex"/>
    <property type="evidence" value="ECO:0007669"/>
    <property type="project" value="InterPro"/>
</dbReference>
<comment type="similarity">
    <text evidence="1">Belongs to the prefoldin subunit beta family.</text>
</comment>
<protein>
    <recommendedName>
        <fullName evidence="6">Prefoldin, beta subunit</fullName>
    </recommendedName>
</protein>
<dbReference type="GO" id="GO:0005737">
    <property type="term" value="C:cytoplasm"/>
    <property type="evidence" value="ECO:0007669"/>
    <property type="project" value="TreeGrafter"/>
</dbReference>
<dbReference type="GO" id="GO:0051082">
    <property type="term" value="F:unfolded protein binding"/>
    <property type="evidence" value="ECO:0007669"/>
    <property type="project" value="InterPro"/>
</dbReference>
<dbReference type="InterPro" id="IPR002777">
    <property type="entry name" value="PFD_beta-like"/>
</dbReference>
<dbReference type="SUPFAM" id="SSF46579">
    <property type="entry name" value="Prefoldin"/>
    <property type="match status" value="1"/>
</dbReference>
<dbReference type="FunFam" id="1.10.287.370:FF:000003">
    <property type="entry name" value="Prefoldin subunit 6"/>
    <property type="match status" value="1"/>
</dbReference>
<dbReference type="CDD" id="cd23161">
    <property type="entry name" value="Prefoldin_6"/>
    <property type="match status" value="1"/>
</dbReference>
<dbReference type="Proteomes" id="UP000224634">
    <property type="component" value="Unassembled WGS sequence"/>
</dbReference>
<keyword evidence="5" id="KW-1185">Reference proteome</keyword>
<evidence type="ECO:0000256" key="2">
    <source>
        <dbReference type="ARBA" id="ARBA00023186"/>
    </source>
</evidence>
<dbReference type="GO" id="GO:0006457">
    <property type="term" value="P:protein folding"/>
    <property type="evidence" value="ECO:0007669"/>
    <property type="project" value="InterPro"/>
</dbReference>
<evidence type="ECO:0008006" key="6">
    <source>
        <dbReference type="Google" id="ProtNLM"/>
    </source>
</evidence>
<accession>A0A2B7YC53</accession>
<dbReference type="GO" id="GO:0051131">
    <property type="term" value="P:chaperone-mediated protein complex assembly"/>
    <property type="evidence" value="ECO:0007669"/>
    <property type="project" value="TreeGrafter"/>
</dbReference>
<dbReference type="PANTHER" id="PTHR21431">
    <property type="entry name" value="PREFOLDIN SUBUNIT 6"/>
    <property type="match status" value="1"/>
</dbReference>
<evidence type="ECO:0000256" key="1">
    <source>
        <dbReference type="ARBA" id="ARBA00008045"/>
    </source>
</evidence>
<gene>
    <name evidence="4" type="ORF">AJ80_04417</name>
</gene>
<proteinExistence type="inferred from homology"/>
<dbReference type="Pfam" id="PF01920">
    <property type="entry name" value="Prefoldin_2"/>
    <property type="match status" value="1"/>
</dbReference>
<dbReference type="AlphaFoldDB" id="A0A2B7YC53"/>
<feature type="coiled-coil region" evidence="3">
    <location>
        <begin position="8"/>
        <end position="106"/>
    </location>
</feature>
<comment type="caution">
    <text evidence="4">The sequence shown here is derived from an EMBL/GenBank/DDBJ whole genome shotgun (WGS) entry which is preliminary data.</text>
</comment>
<organism evidence="4 5">
    <name type="scientific">Polytolypa hystricis (strain UAMH7299)</name>
    <dbReference type="NCBI Taxonomy" id="1447883"/>
    <lineage>
        <taxon>Eukaryota</taxon>
        <taxon>Fungi</taxon>
        <taxon>Dikarya</taxon>
        <taxon>Ascomycota</taxon>
        <taxon>Pezizomycotina</taxon>
        <taxon>Eurotiomycetes</taxon>
        <taxon>Eurotiomycetidae</taxon>
        <taxon>Onygenales</taxon>
        <taxon>Onygenales incertae sedis</taxon>
        <taxon>Polytolypa</taxon>
    </lineage>
</organism>
<evidence type="ECO:0000313" key="5">
    <source>
        <dbReference type="Proteomes" id="UP000224634"/>
    </source>
</evidence>
<dbReference type="PANTHER" id="PTHR21431:SF0">
    <property type="entry name" value="PREFOLDIN SUBUNIT 6"/>
    <property type="match status" value="1"/>
</dbReference>